<evidence type="ECO:0000313" key="3">
    <source>
        <dbReference type="Proteomes" id="UP000051166"/>
    </source>
</evidence>
<reference evidence="2 3" key="1">
    <citation type="journal article" date="2015" name="Genome Announc.">
        <title>Expanding the biotechnology potential of lactobacilli through comparative genomics of 213 strains and associated genera.</title>
        <authorList>
            <person name="Sun Z."/>
            <person name="Harris H.M."/>
            <person name="McCann A."/>
            <person name="Guo C."/>
            <person name="Argimon S."/>
            <person name="Zhang W."/>
            <person name="Yang X."/>
            <person name="Jeffery I.B."/>
            <person name="Cooney J.C."/>
            <person name="Kagawa T.F."/>
            <person name="Liu W."/>
            <person name="Song Y."/>
            <person name="Salvetti E."/>
            <person name="Wrobel A."/>
            <person name="Rasinkangas P."/>
            <person name="Parkhill J."/>
            <person name="Rea M.C."/>
            <person name="O'Sullivan O."/>
            <person name="Ritari J."/>
            <person name="Douillard F.P."/>
            <person name="Paul Ross R."/>
            <person name="Yang R."/>
            <person name="Briner A.E."/>
            <person name="Felis G.E."/>
            <person name="de Vos W.M."/>
            <person name="Barrangou R."/>
            <person name="Klaenhammer T.R."/>
            <person name="Caufield P.W."/>
            <person name="Cui Y."/>
            <person name="Zhang H."/>
            <person name="O'Toole P.W."/>
        </authorList>
    </citation>
    <scope>NUCLEOTIDE SEQUENCE [LARGE SCALE GENOMIC DNA]</scope>
    <source>
        <strain evidence="2 3">DSM 16230</strain>
    </source>
</reference>
<comment type="caution">
    <text evidence="2">The sequence shown here is derived from an EMBL/GenBank/DDBJ whole genome shotgun (WGS) entry which is preliminary data.</text>
</comment>
<gene>
    <name evidence="2" type="ORF">FD50_GL000492</name>
</gene>
<sequence>MNSQKVYVLQIGMTPNPGGIEAYVMNLYRKIDRNKVQFDFIDWCGKEDIAFGDEIKRLGGSVFKIPSRKENYLGNKRALNRIVASGKYRYTYSNLNSLSNILGITATYGVARTIPIIHAHNDNIEKGLFVAKLLDRLHKPYVNRQKCVRLACSQSAGEWMFPHRKFRVIADAIETAAFKYSEKTRQAARHKLSLENRLVIGSVARFGPQKNLLFLVDVFHKICEVEKQAVLMLVGTGVQEPLLRQRVHQYGLGEKVLFLGARHDTASLMQAMDLMIAPSVFEGFGMSVLEAQCAGLPCYVSDAFQDEVRQTPLVKKMPLELGADKWSGQIISDLKLRDLEKRSSYAEVIKENGYDNTEVAAEFQARLLSGFK</sequence>
<dbReference type="InterPro" id="IPR050194">
    <property type="entry name" value="Glycosyltransferase_grp1"/>
</dbReference>
<organism evidence="2 3">
    <name type="scientific">Liquorilactobacillus satsumensis DSM 16230 = JCM 12392</name>
    <dbReference type="NCBI Taxonomy" id="1423801"/>
    <lineage>
        <taxon>Bacteria</taxon>
        <taxon>Bacillati</taxon>
        <taxon>Bacillota</taxon>
        <taxon>Bacilli</taxon>
        <taxon>Lactobacillales</taxon>
        <taxon>Lactobacillaceae</taxon>
        <taxon>Liquorilactobacillus</taxon>
    </lineage>
</organism>
<dbReference type="GeneID" id="98307929"/>
<feature type="domain" description="Glycosyl transferase family 1" evidence="1">
    <location>
        <begin position="189"/>
        <end position="302"/>
    </location>
</feature>
<dbReference type="Pfam" id="PF00534">
    <property type="entry name" value="Glycos_transf_1"/>
    <property type="match status" value="1"/>
</dbReference>
<dbReference type="RefSeq" id="WP_056960655.1">
    <property type="nucleotide sequence ID" value="NZ_AZFQ01000036.1"/>
</dbReference>
<dbReference type="Proteomes" id="UP000051166">
    <property type="component" value="Unassembled WGS sequence"/>
</dbReference>
<dbReference type="AlphaFoldDB" id="A0A0R1UZ83"/>
<dbReference type="GO" id="GO:0016757">
    <property type="term" value="F:glycosyltransferase activity"/>
    <property type="evidence" value="ECO:0007669"/>
    <property type="project" value="InterPro"/>
</dbReference>
<dbReference type="PATRIC" id="fig|1423801.4.peg.501"/>
<protein>
    <recommendedName>
        <fullName evidence="1">Glycosyl transferase family 1 domain-containing protein</fullName>
    </recommendedName>
</protein>
<dbReference type="OrthoDB" id="9804196at2"/>
<dbReference type="EMBL" id="AZFQ01000036">
    <property type="protein sequence ID" value="KRL98685.1"/>
    <property type="molecule type" value="Genomic_DNA"/>
</dbReference>
<dbReference type="PANTHER" id="PTHR45947">
    <property type="entry name" value="SULFOQUINOVOSYL TRANSFERASE SQD2"/>
    <property type="match status" value="1"/>
</dbReference>
<evidence type="ECO:0000313" key="2">
    <source>
        <dbReference type="EMBL" id="KRL98685.1"/>
    </source>
</evidence>
<dbReference type="STRING" id="1423801.FD50_GL000492"/>
<proteinExistence type="predicted"/>
<name>A0A0R1UZ83_9LACO</name>
<accession>A0A0R1UZ83</accession>
<dbReference type="SUPFAM" id="SSF53756">
    <property type="entry name" value="UDP-Glycosyltransferase/glycogen phosphorylase"/>
    <property type="match status" value="1"/>
</dbReference>
<evidence type="ECO:0000259" key="1">
    <source>
        <dbReference type="Pfam" id="PF00534"/>
    </source>
</evidence>
<keyword evidence="3" id="KW-1185">Reference proteome</keyword>
<dbReference type="Gene3D" id="3.40.50.2000">
    <property type="entry name" value="Glycogen Phosphorylase B"/>
    <property type="match status" value="2"/>
</dbReference>
<dbReference type="InterPro" id="IPR001296">
    <property type="entry name" value="Glyco_trans_1"/>
</dbReference>
<dbReference type="PANTHER" id="PTHR45947:SF3">
    <property type="entry name" value="SULFOQUINOVOSYL TRANSFERASE SQD2"/>
    <property type="match status" value="1"/>
</dbReference>